<organism evidence="2 3">
    <name type="scientific">Thalictrum thalictroides</name>
    <name type="common">Rue-anemone</name>
    <name type="synonym">Anemone thalictroides</name>
    <dbReference type="NCBI Taxonomy" id="46969"/>
    <lineage>
        <taxon>Eukaryota</taxon>
        <taxon>Viridiplantae</taxon>
        <taxon>Streptophyta</taxon>
        <taxon>Embryophyta</taxon>
        <taxon>Tracheophyta</taxon>
        <taxon>Spermatophyta</taxon>
        <taxon>Magnoliopsida</taxon>
        <taxon>Ranunculales</taxon>
        <taxon>Ranunculaceae</taxon>
        <taxon>Thalictroideae</taxon>
        <taxon>Thalictrum</taxon>
    </lineage>
</organism>
<evidence type="ECO:0000256" key="1">
    <source>
        <dbReference type="SAM" id="MobiDB-lite"/>
    </source>
</evidence>
<evidence type="ECO:0008006" key="4">
    <source>
        <dbReference type="Google" id="ProtNLM"/>
    </source>
</evidence>
<feature type="compositionally biased region" description="Basic and acidic residues" evidence="1">
    <location>
        <begin position="146"/>
        <end position="164"/>
    </location>
</feature>
<dbReference type="PANTHER" id="PTHR31286:SF180">
    <property type="entry name" value="OS10G0362600 PROTEIN"/>
    <property type="match status" value="1"/>
</dbReference>
<evidence type="ECO:0000313" key="3">
    <source>
        <dbReference type="Proteomes" id="UP000554482"/>
    </source>
</evidence>
<accession>A0A7J6V6J7</accession>
<dbReference type="PANTHER" id="PTHR31286">
    <property type="entry name" value="GLYCINE-RICH CELL WALL STRUCTURAL PROTEIN 1.8-LIKE"/>
    <property type="match status" value="1"/>
</dbReference>
<sequence length="190" mass="21953">MVADKYIYYFKFTCEEDKKMVLEMGSIFIGGKLFIVRPWCLEVEKDRRLMQTVPIWVKFTDVPRELWTKKAIHAPTLSIHPNPQLNSSIEGLIENLDPGEVSNYSLAETAYKNQLLIESNSELEEEEDDIVSCGNQKEMDHFKDHILKGKDVIQKSQDHKEKASTKSKKKKESDYNNSKGKAGKQTKERP</sequence>
<name>A0A7J6V6J7_THATH</name>
<dbReference type="AlphaFoldDB" id="A0A7J6V6J7"/>
<dbReference type="Proteomes" id="UP000554482">
    <property type="component" value="Unassembled WGS sequence"/>
</dbReference>
<gene>
    <name evidence="2" type="ORF">FRX31_030589</name>
</gene>
<dbReference type="EMBL" id="JABWDY010038294">
    <property type="protein sequence ID" value="KAF5179820.1"/>
    <property type="molecule type" value="Genomic_DNA"/>
</dbReference>
<reference evidence="2 3" key="1">
    <citation type="submission" date="2020-06" db="EMBL/GenBank/DDBJ databases">
        <title>Transcriptomic and genomic resources for Thalictrum thalictroides and T. hernandezii: Facilitating candidate gene discovery in an emerging model plant lineage.</title>
        <authorList>
            <person name="Arias T."/>
            <person name="Riano-Pachon D.M."/>
            <person name="Di Stilio V.S."/>
        </authorList>
    </citation>
    <scope>NUCLEOTIDE SEQUENCE [LARGE SCALE GENOMIC DNA]</scope>
    <source>
        <strain evidence="3">cv. WT478/WT964</strain>
        <tissue evidence="2">Leaves</tissue>
    </source>
</reference>
<keyword evidence="3" id="KW-1185">Reference proteome</keyword>
<proteinExistence type="predicted"/>
<evidence type="ECO:0000313" key="2">
    <source>
        <dbReference type="EMBL" id="KAF5179820.1"/>
    </source>
</evidence>
<comment type="caution">
    <text evidence="2">The sequence shown here is derived from an EMBL/GenBank/DDBJ whole genome shotgun (WGS) entry which is preliminary data.</text>
</comment>
<dbReference type="InterPro" id="IPR040256">
    <property type="entry name" value="At4g02000-like"/>
</dbReference>
<protein>
    <recommendedName>
        <fullName evidence="4">DUF4283 domain-containing protein</fullName>
    </recommendedName>
</protein>
<feature type="region of interest" description="Disordered" evidence="1">
    <location>
        <begin position="146"/>
        <end position="190"/>
    </location>
</feature>